<proteinExistence type="predicted"/>
<dbReference type="Proteomes" id="UP000824120">
    <property type="component" value="Chromosome 1"/>
</dbReference>
<keyword evidence="2" id="KW-1185">Reference proteome</keyword>
<dbReference type="AlphaFoldDB" id="A0A9J6AW76"/>
<gene>
    <name evidence="1" type="ORF">H5410_000216</name>
</gene>
<accession>A0A9J6AW76</accession>
<name>A0A9J6AW76_SOLCO</name>
<organism evidence="1 2">
    <name type="scientific">Solanum commersonii</name>
    <name type="common">Commerson's wild potato</name>
    <name type="synonym">Commerson's nightshade</name>
    <dbReference type="NCBI Taxonomy" id="4109"/>
    <lineage>
        <taxon>Eukaryota</taxon>
        <taxon>Viridiplantae</taxon>
        <taxon>Streptophyta</taxon>
        <taxon>Embryophyta</taxon>
        <taxon>Tracheophyta</taxon>
        <taxon>Spermatophyta</taxon>
        <taxon>Magnoliopsida</taxon>
        <taxon>eudicotyledons</taxon>
        <taxon>Gunneridae</taxon>
        <taxon>Pentapetalae</taxon>
        <taxon>asterids</taxon>
        <taxon>lamiids</taxon>
        <taxon>Solanales</taxon>
        <taxon>Solanaceae</taxon>
        <taxon>Solanoideae</taxon>
        <taxon>Solaneae</taxon>
        <taxon>Solanum</taxon>
    </lineage>
</organism>
<dbReference type="OrthoDB" id="1305746at2759"/>
<evidence type="ECO:0000313" key="2">
    <source>
        <dbReference type="Proteomes" id="UP000824120"/>
    </source>
</evidence>
<sequence length="72" mass="8078">MAEGTRWNVTEDKLTHHEEILTDLLSSQQEARNTQIGIQGTLELILQRLDALERAPAGQTIEGDQFLNGAQY</sequence>
<reference evidence="1 2" key="1">
    <citation type="submission" date="2020-09" db="EMBL/GenBank/DDBJ databases">
        <title>De no assembly of potato wild relative species, Solanum commersonii.</title>
        <authorList>
            <person name="Cho K."/>
        </authorList>
    </citation>
    <scope>NUCLEOTIDE SEQUENCE [LARGE SCALE GENOMIC DNA]</scope>
    <source>
        <strain evidence="1">LZ3.2</strain>
        <tissue evidence="1">Leaf</tissue>
    </source>
</reference>
<protein>
    <submittedName>
        <fullName evidence="1">Uncharacterized protein</fullName>
    </submittedName>
</protein>
<evidence type="ECO:0000313" key="1">
    <source>
        <dbReference type="EMBL" id="KAG5628499.1"/>
    </source>
</evidence>
<comment type="caution">
    <text evidence="1">The sequence shown here is derived from an EMBL/GenBank/DDBJ whole genome shotgun (WGS) entry which is preliminary data.</text>
</comment>
<dbReference type="EMBL" id="JACXVP010000001">
    <property type="protein sequence ID" value="KAG5628499.1"/>
    <property type="molecule type" value="Genomic_DNA"/>
</dbReference>